<reference evidence="3" key="1">
    <citation type="submission" date="2011-01" db="EMBL/GenBank/DDBJ databases">
        <title>Complete sequence of chromosome of Acidobacterium sp. MP5ACTX9.</title>
        <authorList>
            <consortium name="US DOE Joint Genome Institute"/>
            <person name="Lucas S."/>
            <person name="Copeland A."/>
            <person name="Lapidus A."/>
            <person name="Cheng J.-F."/>
            <person name="Goodwin L."/>
            <person name="Pitluck S."/>
            <person name="Teshima H."/>
            <person name="Detter J.C."/>
            <person name="Han C."/>
            <person name="Tapia R."/>
            <person name="Land M."/>
            <person name="Hauser L."/>
            <person name="Kyrpides N."/>
            <person name="Ivanova N."/>
            <person name="Ovchinnikova G."/>
            <person name="Pagani I."/>
            <person name="Rawat S.R."/>
            <person name="Mannisto M."/>
            <person name="Haggblom M.M."/>
            <person name="Woyke T."/>
        </authorList>
    </citation>
    <scope>NUCLEOTIDE SEQUENCE [LARGE SCALE GENOMIC DNA]</scope>
    <source>
        <strain evidence="3">MP5ACTX9</strain>
    </source>
</reference>
<name>E8X533_GRATM</name>
<keyword evidence="3" id="KW-1185">Reference proteome</keyword>
<dbReference type="PaxDb" id="1198114-AciX9_0150"/>
<dbReference type="eggNOG" id="COG3250">
    <property type="taxonomic scope" value="Bacteria"/>
</dbReference>
<protein>
    <submittedName>
        <fullName evidence="2">Uncharacterized protein</fullName>
    </submittedName>
</protein>
<evidence type="ECO:0000313" key="3">
    <source>
        <dbReference type="Proteomes" id="UP000000343"/>
    </source>
</evidence>
<gene>
    <name evidence="2" type="ordered locus">AciX9_0150</name>
</gene>
<dbReference type="Proteomes" id="UP000000343">
    <property type="component" value="Chromosome"/>
</dbReference>
<proteinExistence type="predicted"/>
<feature type="region of interest" description="Disordered" evidence="1">
    <location>
        <begin position="1"/>
        <end position="24"/>
    </location>
</feature>
<dbReference type="AlphaFoldDB" id="E8X533"/>
<organism evidence="3">
    <name type="scientific">Granulicella tundricola (strain ATCC BAA-1859 / DSM 23138 / MP5ACTX9)</name>
    <dbReference type="NCBI Taxonomy" id="1198114"/>
    <lineage>
        <taxon>Bacteria</taxon>
        <taxon>Pseudomonadati</taxon>
        <taxon>Acidobacteriota</taxon>
        <taxon>Terriglobia</taxon>
        <taxon>Terriglobales</taxon>
        <taxon>Acidobacteriaceae</taxon>
        <taxon>Granulicella</taxon>
    </lineage>
</organism>
<dbReference type="RefSeq" id="WP_013578553.1">
    <property type="nucleotide sequence ID" value="NC_015064.1"/>
</dbReference>
<dbReference type="EMBL" id="CP002480">
    <property type="protein sequence ID" value="ADW67225.1"/>
    <property type="molecule type" value="Genomic_DNA"/>
</dbReference>
<sequence length="82" mass="9503">MHEEDPSRSVVLNDGFSPPPGSAAQAWFEPCNDTMHRSDEEAWGGWWNNHQGAGDQWYDDFYKDSEHFTYRQPLKANRSRAS</sequence>
<evidence type="ECO:0000313" key="2">
    <source>
        <dbReference type="EMBL" id="ADW67225.1"/>
    </source>
</evidence>
<dbReference type="HOGENOM" id="CLU_2553494_0_0_0"/>
<accession>E8X533</accession>
<evidence type="ECO:0000256" key="1">
    <source>
        <dbReference type="SAM" id="MobiDB-lite"/>
    </source>
</evidence>
<dbReference type="KEGG" id="acm:AciX9_0150"/>